<protein>
    <submittedName>
        <fullName evidence="1">Uncharacterized protein</fullName>
    </submittedName>
</protein>
<comment type="caution">
    <text evidence="1">The sequence shown here is derived from an EMBL/GenBank/DDBJ whole genome shotgun (WGS) entry which is preliminary data.</text>
</comment>
<dbReference type="VEuPathDB" id="FungiDB:EYZ11_013579"/>
<dbReference type="EMBL" id="SOSA01001691">
    <property type="protein sequence ID" value="THC86975.1"/>
    <property type="molecule type" value="Genomic_DNA"/>
</dbReference>
<gene>
    <name evidence="1" type="ORF">EYZ11_013579</name>
</gene>
<sequence>MLVGIIAFEAKTADVRLSKTIYPQSADEADYPMSSLNHKILQFRYFKVATQNLKTN</sequence>
<proteinExistence type="predicted"/>
<dbReference type="AlphaFoldDB" id="A0A4S3IXK5"/>
<evidence type="ECO:0000313" key="1">
    <source>
        <dbReference type="EMBL" id="THC86975.1"/>
    </source>
</evidence>
<keyword evidence="2" id="KW-1185">Reference proteome</keyword>
<reference evidence="1 2" key="1">
    <citation type="submission" date="2019-03" db="EMBL/GenBank/DDBJ databases">
        <title>The genome sequence of a newly discovered highly antifungal drug resistant Aspergillus species, Aspergillus tanneri NIH 1004.</title>
        <authorList>
            <person name="Mounaud S."/>
            <person name="Singh I."/>
            <person name="Joardar V."/>
            <person name="Pakala S."/>
            <person name="Pakala S."/>
            <person name="Venepally P."/>
            <person name="Hoover J."/>
            <person name="Nierman W."/>
            <person name="Chung J."/>
            <person name="Losada L."/>
        </authorList>
    </citation>
    <scope>NUCLEOTIDE SEQUENCE [LARGE SCALE GENOMIC DNA]</scope>
    <source>
        <strain evidence="1 2">NIH1004</strain>
    </source>
</reference>
<dbReference type="Proteomes" id="UP000308092">
    <property type="component" value="Unassembled WGS sequence"/>
</dbReference>
<organism evidence="1 2">
    <name type="scientific">Aspergillus tanneri</name>
    <dbReference type="NCBI Taxonomy" id="1220188"/>
    <lineage>
        <taxon>Eukaryota</taxon>
        <taxon>Fungi</taxon>
        <taxon>Dikarya</taxon>
        <taxon>Ascomycota</taxon>
        <taxon>Pezizomycotina</taxon>
        <taxon>Eurotiomycetes</taxon>
        <taxon>Eurotiomycetidae</taxon>
        <taxon>Eurotiales</taxon>
        <taxon>Aspergillaceae</taxon>
        <taxon>Aspergillus</taxon>
        <taxon>Aspergillus subgen. Circumdati</taxon>
    </lineage>
</organism>
<evidence type="ECO:0000313" key="2">
    <source>
        <dbReference type="Proteomes" id="UP000308092"/>
    </source>
</evidence>
<name>A0A4S3IXK5_9EURO</name>
<accession>A0A4S3IXK5</accession>